<reference evidence="4" key="1">
    <citation type="journal article" date="2019" name="Int. J. Syst. Evol. Microbiol.">
        <title>The Global Catalogue of Microorganisms (GCM) 10K type strain sequencing project: providing services to taxonomists for standard genome sequencing and annotation.</title>
        <authorList>
            <consortium name="The Broad Institute Genomics Platform"/>
            <consortium name="The Broad Institute Genome Sequencing Center for Infectious Disease"/>
            <person name="Wu L."/>
            <person name="Ma J."/>
        </authorList>
    </citation>
    <scope>NUCLEOTIDE SEQUENCE [LARGE SCALE GENOMIC DNA]</scope>
    <source>
        <strain evidence="4">KACC 12507</strain>
    </source>
</reference>
<keyword evidence="4" id="KW-1185">Reference proteome</keyword>
<protein>
    <submittedName>
        <fullName evidence="3">Acyl-CoA thioesterase</fullName>
        <ecNumber evidence="3">3.1.2.-</ecNumber>
    </submittedName>
</protein>
<name>A0ABV9LZA3_9ALTE</name>
<keyword evidence="2 3" id="KW-0378">Hydrolase</keyword>
<dbReference type="SUPFAM" id="SSF54637">
    <property type="entry name" value="Thioesterase/thiol ester dehydrase-isomerase"/>
    <property type="match status" value="1"/>
</dbReference>
<comment type="caution">
    <text evidence="3">The sequence shown here is derived from an EMBL/GenBank/DDBJ whole genome shotgun (WGS) entry which is preliminary data.</text>
</comment>
<dbReference type="EMBL" id="JBHSGU010000005">
    <property type="protein sequence ID" value="MFC4701236.1"/>
    <property type="molecule type" value="Genomic_DNA"/>
</dbReference>
<dbReference type="PANTHER" id="PTHR31793">
    <property type="entry name" value="4-HYDROXYBENZOYL-COA THIOESTERASE FAMILY MEMBER"/>
    <property type="match status" value="1"/>
</dbReference>
<dbReference type="InterPro" id="IPR050563">
    <property type="entry name" value="4-hydroxybenzoyl-CoA_TE"/>
</dbReference>
<dbReference type="Gene3D" id="3.10.129.10">
    <property type="entry name" value="Hotdog Thioesterase"/>
    <property type="match status" value="1"/>
</dbReference>
<dbReference type="PANTHER" id="PTHR31793:SF27">
    <property type="entry name" value="NOVEL THIOESTERASE SUPERFAMILY DOMAIN AND SAPOSIN A-TYPE DOMAIN CONTAINING PROTEIN (0610012H03RIK)"/>
    <property type="match status" value="1"/>
</dbReference>
<evidence type="ECO:0000313" key="3">
    <source>
        <dbReference type="EMBL" id="MFC4701236.1"/>
    </source>
</evidence>
<dbReference type="CDD" id="cd00586">
    <property type="entry name" value="4HBT"/>
    <property type="match status" value="1"/>
</dbReference>
<comment type="similarity">
    <text evidence="1">Belongs to the 4-hydroxybenzoyl-CoA thioesterase family.</text>
</comment>
<proteinExistence type="inferred from homology"/>
<accession>A0ABV9LZA3</accession>
<evidence type="ECO:0000313" key="4">
    <source>
        <dbReference type="Proteomes" id="UP001595897"/>
    </source>
</evidence>
<evidence type="ECO:0000256" key="1">
    <source>
        <dbReference type="ARBA" id="ARBA00005953"/>
    </source>
</evidence>
<sequence length="147" mass="16359">MSKPSAHTPDQYYTHIPITTRWMDNDIYGHVNNVVYYSYFDTIVNQFLIERGGLDIANGHNIGLIVHSKCDYHASIAFPIQIKGGFRVNRLGNSSVEYGVAIFADDSKTACAQGVLTHVFVERSSQKPVRITGKLRAALESAVMPEI</sequence>
<dbReference type="RefSeq" id="WP_382409480.1">
    <property type="nucleotide sequence ID" value="NZ_JBHSGU010000005.1"/>
</dbReference>
<gene>
    <name evidence="3" type="ORF">ACFO4O_13770</name>
</gene>
<evidence type="ECO:0000256" key="2">
    <source>
        <dbReference type="ARBA" id="ARBA00022801"/>
    </source>
</evidence>
<organism evidence="3 4">
    <name type="scientific">Glaciecola siphonariae</name>
    <dbReference type="NCBI Taxonomy" id="521012"/>
    <lineage>
        <taxon>Bacteria</taxon>
        <taxon>Pseudomonadati</taxon>
        <taxon>Pseudomonadota</taxon>
        <taxon>Gammaproteobacteria</taxon>
        <taxon>Alteromonadales</taxon>
        <taxon>Alteromonadaceae</taxon>
        <taxon>Glaciecola</taxon>
    </lineage>
</organism>
<dbReference type="GO" id="GO:0016787">
    <property type="term" value="F:hydrolase activity"/>
    <property type="evidence" value="ECO:0007669"/>
    <property type="project" value="UniProtKB-KW"/>
</dbReference>
<dbReference type="EC" id="3.1.2.-" evidence="3"/>
<dbReference type="Pfam" id="PF13279">
    <property type="entry name" value="4HBT_2"/>
    <property type="match status" value="1"/>
</dbReference>
<dbReference type="InterPro" id="IPR029069">
    <property type="entry name" value="HotDog_dom_sf"/>
</dbReference>
<dbReference type="Proteomes" id="UP001595897">
    <property type="component" value="Unassembled WGS sequence"/>
</dbReference>